<dbReference type="GeneTree" id="ENSGT00940000158857"/>
<dbReference type="InterPro" id="IPR014840">
    <property type="entry name" value="HRD"/>
</dbReference>
<accession>A0A4W3HYF9</accession>
<evidence type="ECO:0000256" key="3">
    <source>
        <dbReference type="SAM" id="MobiDB-lite"/>
    </source>
</evidence>
<feature type="compositionally biased region" description="Basic residues" evidence="3">
    <location>
        <begin position="176"/>
        <end position="188"/>
    </location>
</feature>
<evidence type="ECO:0000259" key="5">
    <source>
        <dbReference type="Pfam" id="PF14075"/>
    </source>
</evidence>
<feature type="compositionally biased region" description="Low complexity" evidence="3">
    <location>
        <begin position="784"/>
        <end position="817"/>
    </location>
</feature>
<evidence type="ECO:0000313" key="7">
    <source>
        <dbReference type="Proteomes" id="UP000314986"/>
    </source>
</evidence>
<protein>
    <submittedName>
        <fullName evidence="6">Ubinuclein 1</fullName>
    </submittedName>
</protein>
<reference evidence="7" key="3">
    <citation type="journal article" date="2014" name="Nature">
        <title>Elephant shark genome provides unique insights into gnathostome evolution.</title>
        <authorList>
            <consortium name="International Elephant Shark Genome Sequencing Consortium"/>
            <person name="Venkatesh B."/>
            <person name="Lee A.P."/>
            <person name="Ravi V."/>
            <person name="Maurya A.K."/>
            <person name="Lian M.M."/>
            <person name="Swann J.B."/>
            <person name="Ohta Y."/>
            <person name="Flajnik M.F."/>
            <person name="Sutoh Y."/>
            <person name="Kasahara M."/>
            <person name="Hoon S."/>
            <person name="Gangu V."/>
            <person name="Roy S.W."/>
            <person name="Irimia M."/>
            <person name="Korzh V."/>
            <person name="Kondrychyn I."/>
            <person name="Lim Z.W."/>
            <person name="Tay B.H."/>
            <person name="Tohari S."/>
            <person name="Kong K.W."/>
            <person name="Ho S."/>
            <person name="Lorente-Galdos B."/>
            <person name="Quilez J."/>
            <person name="Marques-Bonet T."/>
            <person name="Raney B.J."/>
            <person name="Ingham P.W."/>
            <person name="Tay A."/>
            <person name="Hillier L.W."/>
            <person name="Minx P."/>
            <person name="Boehm T."/>
            <person name="Wilson R.K."/>
            <person name="Brenner S."/>
            <person name="Warren W.C."/>
        </authorList>
    </citation>
    <scope>NUCLEOTIDE SEQUENCE [LARGE SCALE GENOMIC DNA]</scope>
</reference>
<dbReference type="InParanoid" id="A0A4W3HYF9"/>
<dbReference type="STRING" id="7868.ENSCMIP00000019937"/>
<feature type="region of interest" description="Disordered" evidence="3">
    <location>
        <begin position="887"/>
        <end position="939"/>
    </location>
</feature>
<feature type="region of interest" description="Disordered" evidence="3">
    <location>
        <begin position="678"/>
        <end position="705"/>
    </location>
</feature>
<dbReference type="AlphaFoldDB" id="A0A4W3HYF9"/>
<evidence type="ECO:0000313" key="6">
    <source>
        <dbReference type="Ensembl" id="ENSCMIP00000019937.1"/>
    </source>
</evidence>
<feature type="compositionally biased region" description="Acidic residues" evidence="3">
    <location>
        <begin position="26"/>
        <end position="38"/>
    </location>
</feature>
<feature type="domain" description="Ubinuclein middle" evidence="5">
    <location>
        <begin position="358"/>
        <end position="570"/>
    </location>
</feature>
<feature type="compositionally biased region" description="Basic and acidic residues" evidence="3">
    <location>
        <begin position="189"/>
        <end position="210"/>
    </location>
</feature>
<dbReference type="Pfam" id="PF14075">
    <property type="entry name" value="UBN_AB"/>
    <property type="match status" value="1"/>
</dbReference>
<sequence>MAEPRRVSLTTLPLSAPVRKKKKEEKEDEEGEGEEEDRDQAAATSRFRLALFESSEKNCPEFYYPELIRARKKAANKHSDDPFNDEKKEEEKIEALAKKFEEKYGSKKRRKDRVQDLIDMGYGYDETDPFIDNSEAYDELVPASLTTKLGGFYINSGTLQFRQASDSEVDDDYLKEKKKLKSPKKRKLKDGSEKMKKKRKEDGHEKEKKSQKSKISKQAGFMPLNSHKEEKKKKKKYMGALGVREMLKQFEKEKEALKKREDQWNLPTLQTVARIPHEANSGSINISVSDPLLSLIGSANESDLLQVASTVDLEIDLDQFLNDSSPESPLNDFDESSDPLPAFQCSLEGQTSRPVPTLPDRLPAVLEKRIKDLTQAAKASGEGKQKFFTQDINNILLDIELQSRVLNSQARSGVYAHLASFLPCSKDTLVKRAKKLHLNEQDGRLKEPLQRLQEAIARAMPYQVAKYQDECQAHSQARMAKMLGEDKDQKERTYSDEDDDDEKMGKRVMGPRKKFHWNDGIRDLLCNVVRIKMASYEPERNQLQAAEDFLKAFLESEVKPLWPKGWMQARYMILKTERKFVSSTPVNSGSATCATQGLGNISVTPINVSISSNAAQSSSSTTTPQSFSLDDSLDGDMTNNHPSLEDVSEALAALNDAAGGSKDFSSIVSNSMSDKIPAVVSSEEKKTVQKSLPPSSAPSPVQSHSSLNLLAEQALALGQLSQERTSDSITTGLVSGFKSHSSPANSKSLTETLQTKQKHLCLQRTPPLQVQSHMQSHAAKQYHPTSQPQKSYSSSPSYSISKLQSSSQTKTTSQVQQRPLIQHLKNPAKTHSFYSVSSSLSTSMQTSPSSQRTLGTSTLSASYTAKHANSLSSSNQTFKSPMTIVATKHSAPSGNPIQSASSVHSSISSSSHLNSLNRRSSTPSQATNRQSPNISIKKPSISQKLTLVAPPGGSNGDSSSGTQGVAKLLTSSLKPSVTASTSLQAATGTGLLANSPSLNLLSTSFNTANPKITTAALSQASLGMMPGIVPMHFTFPTVLIGSDSTSKAGVSTDAIVTGPAPGTFHHGLAHSKSYIL</sequence>
<dbReference type="Proteomes" id="UP000314986">
    <property type="component" value="Unassembled WGS sequence"/>
</dbReference>
<comment type="similarity">
    <text evidence="1">Belongs to the ubinuclein family.</text>
</comment>
<evidence type="ECO:0000256" key="1">
    <source>
        <dbReference type="ARBA" id="ARBA00009911"/>
    </source>
</evidence>
<feature type="region of interest" description="Disordered" evidence="3">
    <location>
        <begin position="1"/>
        <end position="42"/>
    </location>
</feature>
<dbReference type="PANTHER" id="PTHR21669">
    <property type="entry name" value="CAPZ-INTERACTING PROTEIN AND RELATED PROTEINS"/>
    <property type="match status" value="1"/>
</dbReference>
<dbReference type="InterPro" id="IPR026947">
    <property type="entry name" value="UBN_middle_dom"/>
</dbReference>
<reference evidence="7" key="2">
    <citation type="journal article" date="2007" name="PLoS Biol.">
        <title>Survey sequencing and comparative analysis of the elephant shark (Callorhinchus milii) genome.</title>
        <authorList>
            <person name="Venkatesh B."/>
            <person name="Kirkness E.F."/>
            <person name="Loh Y.H."/>
            <person name="Halpern A.L."/>
            <person name="Lee A.P."/>
            <person name="Johnson J."/>
            <person name="Dandona N."/>
            <person name="Viswanathan L.D."/>
            <person name="Tay A."/>
            <person name="Venter J.C."/>
            <person name="Strausberg R.L."/>
            <person name="Brenner S."/>
        </authorList>
    </citation>
    <scope>NUCLEOTIDE SEQUENCE [LARGE SCALE GENOMIC DNA]</scope>
</reference>
<keyword evidence="7" id="KW-1185">Reference proteome</keyword>
<name>A0A4W3HYF9_CALMI</name>
<reference evidence="7" key="1">
    <citation type="journal article" date="2006" name="Science">
        <title>Ancient noncoding elements conserved in the human genome.</title>
        <authorList>
            <person name="Venkatesh B."/>
            <person name="Kirkness E.F."/>
            <person name="Loh Y.H."/>
            <person name="Halpern A.L."/>
            <person name="Lee A.P."/>
            <person name="Johnson J."/>
            <person name="Dandona N."/>
            <person name="Viswanathan L.D."/>
            <person name="Tay A."/>
            <person name="Venter J.C."/>
            <person name="Strausberg R.L."/>
            <person name="Brenner S."/>
        </authorList>
    </citation>
    <scope>NUCLEOTIDE SEQUENCE [LARGE SCALE GENOMIC DNA]</scope>
</reference>
<dbReference type="GO" id="GO:0006325">
    <property type="term" value="P:chromatin organization"/>
    <property type="evidence" value="ECO:0007669"/>
    <property type="project" value="TreeGrafter"/>
</dbReference>
<feature type="domain" description="Hpc2-related" evidence="4">
    <location>
        <begin position="109"/>
        <end position="160"/>
    </location>
</feature>
<feature type="region of interest" description="Disordered" evidence="3">
    <location>
        <begin position="613"/>
        <end position="643"/>
    </location>
</feature>
<reference evidence="6" key="5">
    <citation type="submission" date="2025-09" db="UniProtKB">
        <authorList>
            <consortium name="Ensembl"/>
        </authorList>
    </citation>
    <scope>IDENTIFICATION</scope>
</reference>
<proteinExistence type="inferred from homology"/>
<organism evidence="6 7">
    <name type="scientific">Callorhinchus milii</name>
    <name type="common">Ghost shark</name>
    <dbReference type="NCBI Taxonomy" id="7868"/>
    <lineage>
        <taxon>Eukaryota</taxon>
        <taxon>Metazoa</taxon>
        <taxon>Chordata</taxon>
        <taxon>Craniata</taxon>
        <taxon>Vertebrata</taxon>
        <taxon>Chondrichthyes</taxon>
        <taxon>Holocephali</taxon>
        <taxon>Chimaeriformes</taxon>
        <taxon>Callorhinchidae</taxon>
        <taxon>Callorhinchus</taxon>
    </lineage>
</organism>
<feature type="region of interest" description="Disordered" evidence="3">
    <location>
        <begin position="174"/>
        <end position="236"/>
    </location>
</feature>
<feature type="region of interest" description="Disordered" evidence="3">
    <location>
        <begin position="483"/>
        <end position="506"/>
    </location>
</feature>
<feature type="compositionally biased region" description="Low complexity" evidence="3">
    <location>
        <begin position="930"/>
        <end position="939"/>
    </location>
</feature>
<evidence type="ECO:0000256" key="2">
    <source>
        <dbReference type="ARBA" id="ARBA00022553"/>
    </source>
</evidence>
<gene>
    <name evidence="6" type="primary">LOC103186061</name>
</gene>
<dbReference type="GO" id="GO:0005634">
    <property type="term" value="C:nucleus"/>
    <property type="evidence" value="ECO:0007669"/>
    <property type="project" value="TreeGrafter"/>
</dbReference>
<evidence type="ECO:0000259" key="4">
    <source>
        <dbReference type="Pfam" id="PF08729"/>
    </source>
</evidence>
<feature type="compositionally biased region" description="Basic and acidic residues" evidence="3">
    <location>
        <begin position="483"/>
        <end position="495"/>
    </location>
</feature>
<feature type="compositionally biased region" description="Low complexity" evidence="3">
    <location>
        <begin position="613"/>
        <end position="628"/>
    </location>
</feature>
<feature type="compositionally biased region" description="Low complexity" evidence="3">
    <location>
        <begin position="899"/>
        <end position="921"/>
    </location>
</feature>
<dbReference type="PANTHER" id="PTHR21669:SF12">
    <property type="entry name" value="UBINUCLEIN-1"/>
    <property type="match status" value="1"/>
</dbReference>
<reference evidence="6" key="4">
    <citation type="submission" date="2025-08" db="UniProtKB">
        <authorList>
            <consortium name="Ensembl"/>
        </authorList>
    </citation>
    <scope>IDENTIFICATION</scope>
</reference>
<dbReference type="Ensembl" id="ENSCMIT00000020309.1">
    <property type="protein sequence ID" value="ENSCMIP00000019937.1"/>
    <property type="gene ID" value="ENSCMIG00000009254.1"/>
</dbReference>
<keyword evidence="2" id="KW-0597">Phosphoprotein</keyword>
<feature type="region of interest" description="Disordered" evidence="3">
    <location>
        <begin position="769"/>
        <end position="828"/>
    </location>
</feature>
<feature type="compositionally biased region" description="Low complexity" evidence="3">
    <location>
        <begin position="691"/>
        <end position="705"/>
    </location>
</feature>
<dbReference type="Pfam" id="PF08729">
    <property type="entry name" value="HUN"/>
    <property type="match status" value="1"/>
</dbReference>
<dbReference type="OMA" id="FHHGLAH"/>